<dbReference type="PROSITE" id="PS51257">
    <property type="entry name" value="PROKAR_LIPOPROTEIN"/>
    <property type="match status" value="1"/>
</dbReference>
<dbReference type="InterPro" id="IPR011042">
    <property type="entry name" value="6-blade_b-propeller_TolB-like"/>
</dbReference>
<keyword evidence="2" id="KW-1185">Reference proteome</keyword>
<dbReference type="AlphaFoldDB" id="A0A0L8AJF2"/>
<dbReference type="Proteomes" id="UP000036908">
    <property type="component" value="Unassembled WGS sequence"/>
</dbReference>
<comment type="caution">
    <text evidence="1">The sequence shown here is derived from an EMBL/GenBank/DDBJ whole genome shotgun (WGS) entry which is preliminary data.</text>
</comment>
<dbReference type="Gene3D" id="2.120.10.30">
    <property type="entry name" value="TolB, C-terminal domain"/>
    <property type="match status" value="1"/>
</dbReference>
<sequence length="335" mass="38628">MKKLSYLFLLLFVFGCQNKDSETPVPEISIEVQKKVSEFNDSTFVGITEDIQYSKGSIFLTEIENGRVLELNEAYELKQIFGRKGDGPTELQDPRASQVHNNQLLILDGGHQKIKVFNLDGTISHQFGRDIPSSDGFFIKNNKLYGSKYDKSTPPLFSYSLTGEDSIHYFGSHNRRLTEINHDRPRVFRLFPYKNEIIAVSENEPVIERFDFAGNKTEEIYYPEYFEEFIEHSIKREKSSPQMRGTAGFVIDASLHGSELYILLVGFDSTKNKVTSRQIFNFTISDSKIELSRIIELNNGKDDTWYMSFTIVRNKILAFDGVTYELHEFDLPKKD</sequence>
<dbReference type="EMBL" id="JSVA01000013">
    <property type="protein sequence ID" value="KOF02367.1"/>
    <property type="molecule type" value="Genomic_DNA"/>
</dbReference>
<gene>
    <name evidence="1" type="ORF">OB69_12185</name>
</gene>
<organism evidence="1 2">
    <name type="scientific">Roseivirga seohaensis subsp. aquiponti</name>
    <dbReference type="NCBI Taxonomy" id="1566026"/>
    <lineage>
        <taxon>Bacteria</taxon>
        <taxon>Pseudomonadati</taxon>
        <taxon>Bacteroidota</taxon>
        <taxon>Cytophagia</taxon>
        <taxon>Cytophagales</taxon>
        <taxon>Roseivirgaceae</taxon>
        <taxon>Roseivirga</taxon>
    </lineage>
</organism>
<evidence type="ECO:0000313" key="2">
    <source>
        <dbReference type="Proteomes" id="UP000036908"/>
    </source>
</evidence>
<proteinExistence type="predicted"/>
<dbReference type="PATRIC" id="fig|1566026.4.peg.730"/>
<accession>A0A0L8AJF2</accession>
<protein>
    <recommendedName>
        <fullName evidence="3">6-bladed beta-propeller</fullName>
    </recommendedName>
</protein>
<dbReference type="OrthoDB" id="835896at2"/>
<evidence type="ECO:0000313" key="1">
    <source>
        <dbReference type="EMBL" id="KOF02367.1"/>
    </source>
</evidence>
<name>A0A0L8AJF2_9BACT</name>
<dbReference type="RefSeq" id="WP_053224014.1">
    <property type="nucleotide sequence ID" value="NZ_JSVA01000013.1"/>
</dbReference>
<evidence type="ECO:0008006" key="3">
    <source>
        <dbReference type="Google" id="ProtNLM"/>
    </source>
</evidence>
<reference evidence="2" key="1">
    <citation type="submission" date="2014-11" db="EMBL/GenBank/DDBJ databases">
        <title>Genome sequencing of Roseivirga sp. D-25.</title>
        <authorList>
            <person name="Selvaratnam C."/>
            <person name="Thevarajoo S."/>
            <person name="Goh K.M."/>
            <person name="Eee R."/>
            <person name="Chan K.-G."/>
            <person name="Chong C.S."/>
        </authorList>
    </citation>
    <scope>NUCLEOTIDE SEQUENCE [LARGE SCALE GENOMIC DNA]</scope>
    <source>
        <strain evidence="2">D-25</strain>
    </source>
</reference>
<dbReference type="SUPFAM" id="SSF63825">
    <property type="entry name" value="YWTD domain"/>
    <property type="match status" value="1"/>
</dbReference>